<reference evidence="1" key="1">
    <citation type="submission" date="2022-08" db="EMBL/GenBank/DDBJ databases">
        <title>Genome Sequence of Fusarium decemcellulare.</title>
        <authorList>
            <person name="Buettner E."/>
        </authorList>
    </citation>
    <scope>NUCLEOTIDE SEQUENCE</scope>
    <source>
        <strain evidence="1">Babe19</strain>
    </source>
</reference>
<dbReference type="EMBL" id="JANRMS010000389">
    <property type="protein sequence ID" value="KAJ3540784.1"/>
    <property type="molecule type" value="Genomic_DNA"/>
</dbReference>
<dbReference type="Proteomes" id="UP001148629">
    <property type="component" value="Unassembled WGS sequence"/>
</dbReference>
<evidence type="ECO:0000313" key="1">
    <source>
        <dbReference type="EMBL" id="KAJ3540784.1"/>
    </source>
</evidence>
<sequence length="91" mass="9470">MSHRSAAHLQTCCFKYNDATDQARSPIRFPITGQVPHDVVGPGETLSSVDGDRLFILMSLQHIIGMAAGSTVPATGTSAAKSASRSLGSSP</sequence>
<evidence type="ECO:0000313" key="2">
    <source>
        <dbReference type="Proteomes" id="UP001148629"/>
    </source>
</evidence>
<protein>
    <submittedName>
        <fullName evidence="1">Uncharacterized protein</fullName>
    </submittedName>
</protein>
<organism evidence="1 2">
    <name type="scientific">Fusarium decemcellulare</name>
    <dbReference type="NCBI Taxonomy" id="57161"/>
    <lineage>
        <taxon>Eukaryota</taxon>
        <taxon>Fungi</taxon>
        <taxon>Dikarya</taxon>
        <taxon>Ascomycota</taxon>
        <taxon>Pezizomycotina</taxon>
        <taxon>Sordariomycetes</taxon>
        <taxon>Hypocreomycetidae</taxon>
        <taxon>Hypocreales</taxon>
        <taxon>Nectriaceae</taxon>
        <taxon>Fusarium</taxon>
        <taxon>Fusarium decemcellulare species complex</taxon>
    </lineage>
</organism>
<gene>
    <name evidence="1" type="ORF">NM208_g4907</name>
</gene>
<name>A0ACC1SJ32_9HYPO</name>
<proteinExistence type="predicted"/>
<keyword evidence="2" id="KW-1185">Reference proteome</keyword>
<accession>A0ACC1SJ32</accession>
<comment type="caution">
    <text evidence="1">The sequence shown here is derived from an EMBL/GenBank/DDBJ whole genome shotgun (WGS) entry which is preliminary data.</text>
</comment>